<sequence length="341" mass="40672">MAAEEEYQRTGFEGKDLKAIDTLLHTYFDASGWEFSELIQANRNYYIKQGASPHPDQYEFFKDKDIIIDYPIDLYTKLEDFTRNDEYLITDDRQDTIIWLLPDFYSYNFASSKLFEATNDSGFYYFSEFVRPDMLRLFRSMYKLFTAQKPFDQLGVSSKPIKIVYGNKEIALDNEDNWFFQHLKEYLDTYLKEKTIEEIHTELSLYKARVGAKSDHTINRIITQLYHFLQEETPYYDPQGKKTDKICTFIARFLSLMGYITILPDEEEFNIRQKERKKSKILRDWIATIRTKISDNLKWEETNGKFKSVTNEILSHKSYKEYNSEGVTLDTPLSELFPKYW</sequence>
<dbReference type="RefSeq" id="WP_118160282.1">
    <property type="nucleotide sequence ID" value="NZ_QRYC01000010.1"/>
</dbReference>
<organism evidence="1 2">
    <name type="scientific">Odoribacter splanchnicus</name>
    <dbReference type="NCBI Taxonomy" id="28118"/>
    <lineage>
        <taxon>Bacteria</taxon>
        <taxon>Pseudomonadati</taxon>
        <taxon>Bacteroidota</taxon>
        <taxon>Bacteroidia</taxon>
        <taxon>Bacteroidales</taxon>
        <taxon>Odoribacteraceae</taxon>
        <taxon>Odoribacter</taxon>
    </lineage>
</organism>
<name>A0A412TRW7_9BACT</name>
<dbReference type="EMBL" id="QRYC01000010">
    <property type="protein sequence ID" value="RGU56370.1"/>
    <property type="molecule type" value="Genomic_DNA"/>
</dbReference>
<gene>
    <name evidence="1" type="ORF">DWW57_08915</name>
</gene>
<proteinExistence type="predicted"/>
<protein>
    <submittedName>
        <fullName evidence="1">Uncharacterized protein</fullName>
    </submittedName>
</protein>
<dbReference type="AlphaFoldDB" id="A0A412TRW7"/>
<evidence type="ECO:0000313" key="2">
    <source>
        <dbReference type="Proteomes" id="UP000284243"/>
    </source>
</evidence>
<accession>A0A412TRW7</accession>
<reference evidence="1 2" key="1">
    <citation type="submission" date="2018-08" db="EMBL/GenBank/DDBJ databases">
        <title>A genome reference for cultivated species of the human gut microbiota.</title>
        <authorList>
            <person name="Zou Y."/>
            <person name="Xue W."/>
            <person name="Luo G."/>
        </authorList>
    </citation>
    <scope>NUCLEOTIDE SEQUENCE [LARGE SCALE GENOMIC DNA]</scope>
    <source>
        <strain evidence="1 2">AF16-14</strain>
    </source>
</reference>
<comment type="caution">
    <text evidence="1">The sequence shown here is derived from an EMBL/GenBank/DDBJ whole genome shotgun (WGS) entry which is preliminary data.</text>
</comment>
<dbReference type="Proteomes" id="UP000284243">
    <property type="component" value="Unassembled WGS sequence"/>
</dbReference>
<evidence type="ECO:0000313" key="1">
    <source>
        <dbReference type="EMBL" id="RGU56370.1"/>
    </source>
</evidence>